<sequence>MTNRCKIHFLPFYSSSVVSSVGTKITHKIGDYGAHSALNRIIPMPKKLRASTIVQGVSPPGRSRVARRDDSVMQMQTLSRKTPMKRSKVLTKDHNSDPEAQAGKKIAGARFVTTKPHDSSHGRSPSPEIPKIRSARSDNTRKRKAANLDDMDVGSDEEYGMTASSSSATLVQQKTSSDERLARVPTKRTQISKRVSLVAIEAEVDEEAETLNKQADEVSFALQTPADEKISEGRRSVRSANVKTPIEAKAPILQNGQRSITTEMENSISLGPSKKVGMEARASRLVSSNTPVGDALSEPIIPQTKTSSEKRSSRMASRLGLSRISSIKTTISRPKGPSSNPAGRRKPPRHIGPPSEIDEMDLFAR</sequence>
<reference evidence="2" key="1">
    <citation type="journal article" date="2020" name="Nat. Commun.">
        <title>Large-scale genome sequencing of mycorrhizal fungi provides insights into the early evolution of symbiotic traits.</title>
        <authorList>
            <person name="Miyauchi S."/>
            <person name="Kiss E."/>
            <person name="Kuo A."/>
            <person name="Drula E."/>
            <person name="Kohler A."/>
            <person name="Sanchez-Garcia M."/>
            <person name="Morin E."/>
            <person name="Andreopoulos B."/>
            <person name="Barry K.W."/>
            <person name="Bonito G."/>
            <person name="Buee M."/>
            <person name="Carver A."/>
            <person name="Chen C."/>
            <person name="Cichocki N."/>
            <person name="Clum A."/>
            <person name="Culley D."/>
            <person name="Crous P.W."/>
            <person name="Fauchery L."/>
            <person name="Girlanda M."/>
            <person name="Hayes R.D."/>
            <person name="Keri Z."/>
            <person name="LaButti K."/>
            <person name="Lipzen A."/>
            <person name="Lombard V."/>
            <person name="Magnuson J."/>
            <person name="Maillard F."/>
            <person name="Murat C."/>
            <person name="Nolan M."/>
            <person name="Ohm R.A."/>
            <person name="Pangilinan J."/>
            <person name="Pereira M.F."/>
            <person name="Perotto S."/>
            <person name="Peter M."/>
            <person name="Pfister S."/>
            <person name="Riley R."/>
            <person name="Sitrit Y."/>
            <person name="Stielow J.B."/>
            <person name="Szollosi G."/>
            <person name="Zifcakova L."/>
            <person name="Stursova M."/>
            <person name="Spatafora J.W."/>
            <person name="Tedersoo L."/>
            <person name="Vaario L.M."/>
            <person name="Yamada A."/>
            <person name="Yan M."/>
            <person name="Wang P."/>
            <person name="Xu J."/>
            <person name="Bruns T."/>
            <person name="Baldrian P."/>
            <person name="Vilgalys R."/>
            <person name="Dunand C."/>
            <person name="Henrissat B."/>
            <person name="Grigoriev I.V."/>
            <person name="Hibbett D."/>
            <person name="Nagy L.G."/>
            <person name="Martin F.M."/>
        </authorList>
    </citation>
    <scope>NUCLEOTIDE SEQUENCE</scope>
    <source>
        <strain evidence="2">UP504</strain>
    </source>
</reference>
<keyword evidence="3" id="KW-1185">Reference proteome</keyword>
<dbReference type="EMBL" id="MU128937">
    <property type="protein sequence ID" value="KAF9516700.1"/>
    <property type="molecule type" value="Genomic_DNA"/>
</dbReference>
<feature type="compositionally biased region" description="Low complexity" evidence="1">
    <location>
        <begin position="322"/>
        <end position="333"/>
    </location>
</feature>
<feature type="region of interest" description="Disordered" evidence="1">
    <location>
        <begin position="282"/>
        <end position="365"/>
    </location>
</feature>
<proteinExistence type="predicted"/>
<feature type="compositionally biased region" description="Polar residues" evidence="1">
    <location>
        <begin position="162"/>
        <end position="175"/>
    </location>
</feature>
<feature type="compositionally biased region" description="Acidic residues" evidence="1">
    <location>
        <begin position="356"/>
        <end position="365"/>
    </location>
</feature>
<feature type="compositionally biased region" description="Acidic residues" evidence="1">
    <location>
        <begin position="149"/>
        <end position="159"/>
    </location>
</feature>
<protein>
    <submittedName>
        <fullName evidence="2">Uncharacterized protein</fullName>
    </submittedName>
</protein>
<gene>
    <name evidence="2" type="ORF">BS47DRAFT_626573</name>
</gene>
<evidence type="ECO:0000313" key="2">
    <source>
        <dbReference type="EMBL" id="KAF9516700.1"/>
    </source>
</evidence>
<dbReference type="AlphaFoldDB" id="A0A9P6E067"/>
<accession>A0A9P6E067</accession>
<evidence type="ECO:0000313" key="3">
    <source>
        <dbReference type="Proteomes" id="UP000886523"/>
    </source>
</evidence>
<comment type="caution">
    <text evidence="2">The sequence shown here is derived from an EMBL/GenBank/DDBJ whole genome shotgun (WGS) entry which is preliminary data.</text>
</comment>
<organism evidence="2 3">
    <name type="scientific">Hydnum rufescens UP504</name>
    <dbReference type="NCBI Taxonomy" id="1448309"/>
    <lineage>
        <taxon>Eukaryota</taxon>
        <taxon>Fungi</taxon>
        <taxon>Dikarya</taxon>
        <taxon>Basidiomycota</taxon>
        <taxon>Agaricomycotina</taxon>
        <taxon>Agaricomycetes</taxon>
        <taxon>Cantharellales</taxon>
        <taxon>Hydnaceae</taxon>
        <taxon>Hydnum</taxon>
    </lineage>
</organism>
<feature type="region of interest" description="Disordered" evidence="1">
    <location>
        <begin position="78"/>
        <end position="179"/>
    </location>
</feature>
<evidence type="ECO:0000256" key="1">
    <source>
        <dbReference type="SAM" id="MobiDB-lite"/>
    </source>
</evidence>
<dbReference type="Proteomes" id="UP000886523">
    <property type="component" value="Unassembled WGS sequence"/>
</dbReference>
<name>A0A9P6E067_9AGAM</name>